<feature type="transmembrane region" description="Helical" evidence="12">
    <location>
        <begin position="65"/>
        <end position="84"/>
    </location>
</feature>
<evidence type="ECO:0000256" key="7">
    <source>
        <dbReference type="ARBA" id="ARBA00023065"/>
    </source>
</evidence>
<keyword evidence="7 12" id="KW-0406">Ion transport</keyword>
<keyword evidence="6 12" id="KW-0915">Sodium</keyword>
<keyword evidence="9 12" id="KW-0407">Ion channel</keyword>
<dbReference type="InterPro" id="IPR003691">
    <property type="entry name" value="FluC"/>
</dbReference>
<dbReference type="Pfam" id="PF02537">
    <property type="entry name" value="CRCB"/>
    <property type="match status" value="1"/>
</dbReference>
<dbReference type="GO" id="GO:0062054">
    <property type="term" value="F:fluoride channel activity"/>
    <property type="evidence" value="ECO:0007669"/>
    <property type="project" value="UniProtKB-UniRule"/>
</dbReference>
<comment type="caution">
    <text evidence="13">The sequence shown here is derived from an EMBL/GenBank/DDBJ whole genome shotgun (WGS) entry which is preliminary data.</text>
</comment>
<dbReference type="OrthoDB" id="9806299at2"/>
<evidence type="ECO:0000256" key="4">
    <source>
        <dbReference type="ARBA" id="ARBA00022692"/>
    </source>
</evidence>
<evidence type="ECO:0000313" key="13">
    <source>
        <dbReference type="EMBL" id="KAA5608945.1"/>
    </source>
</evidence>
<comment type="function">
    <text evidence="12">Fluoride-specific ion channel. Important for reducing fluoride concentration in the cell, thus reducing its toxicity.</text>
</comment>
<dbReference type="AlphaFoldDB" id="A0A5M6IN90"/>
<keyword evidence="3" id="KW-0997">Cell inner membrane</keyword>
<comment type="subcellular location">
    <subcellularLocation>
        <location evidence="1 12">Cell membrane</location>
        <topology evidence="1 12">Multi-pass membrane protein</topology>
    </subcellularLocation>
</comment>
<dbReference type="Proteomes" id="UP000325255">
    <property type="component" value="Unassembled WGS sequence"/>
</dbReference>
<sequence>MTYLWVALGSALGGMARYGVGIAAARLWGAGFPWGTLLINVVGSFVISFFGTLTLPGGRLQADPGLRIFVMVGFCGGFTTFSSFSLQTLELARDDAWLGAIANVALSVILCLAAVTAGHVLASRLGVMPSARG</sequence>
<keyword evidence="8 12" id="KW-0472">Membrane</keyword>
<dbReference type="GO" id="GO:0005886">
    <property type="term" value="C:plasma membrane"/>
    <property type="evidence" value="ECO:0007669"/>
    <property type="project" value="UniProtKB-SubCell"/>
</dbReference>
<feature type="binding site" evidence="12">
    <location>
        <position position="76"/>
    </location>
    <ligand>
        <name>Na(+)</name>
        <dbReference type="ChEBI" id="CHEBI:29101"/>
        <note>structural</note>
    </ligand>
</feature>
<dbReference type="HAMAP" id="MF_00454">
    <property type="entry name" value="FluC"/>
    <property type="match status" value="1"/>
</dbReference>
<evidence type="ECO:0000256" key="3">
    <source>
        <dbReference type="ARBA" id="ARBA00022519"/>
    </source>
</evidence>
<evidence type="ECO:0000256" key="10">
    <source>
        <dbReference type="ARBA" id="ARBA00035120"/>
    </source>
</evidence>
<name>A0A5M6IN90_9PROT</name>
<dbReference type="NCBIfam" id="NF010802">
    <property type="entry name" value="PRK14206.1"/>
    <property type="match status" value="1"/>
</dbReference>
<evidence type="ECO:0000256" key="12">
    <source>
        <dbReference type="HAMAP-Rule" id="MF_00454"/>
    </source>
</evidence>
<dbReference type="GO" id="GO:0046872">
    <property type="term" value="F:metal ion binding"/>
    <property type="evidence" value="ECO:0007669"/>
    <property type="project" value="UniProtKB-KW"/>
</dbReference>
<keyword evidence="12" id="KW-0479">Metal-binding</keyword>
<evidence type="ECO:0000256" key="6">
    <source>
        <dbReference type="ARBA" id="ARBA00023053"/>
    </source>
</evidence>
<comment type="activity regulation">
    <text evidence="12">Na(+) is not transported, but it plays an essential structural role and its presence is essential for fluoride channel function.</text>
</comment>
<evidence type="ECO:0000313" key="14">
    <source>
        <dbReference type="Proteomes" id="UP000325255"/>
    </source>
</evidence>
<comment type="catalytic activity">
    <reaction evidence="11">
        <text>fluoride(in) = fluoride(out)</text>
        <dbReference type="Rhea" id="RHEA:76159"/>
        <dbReference type="ChEBI" id="CHEBI:17051"/>
    </reaction>
    <physiologicalReaction direction="left-to-right" evidence="11">
        <dbReference type="Rhea" id="RHEA:76160"/>
    </physiologicalReaction>
</comment>
<evidence type="ECO:0000256" key="8">
    <source>
        <dbReference type="ARBA" id="ARBA00023136"/>
    </source>
</evidence>
<comment type="similarity">
    <text evidence="10 12">Belongs to the fluoride channel Fluc/FEX (TC 1.A.43) family.</text>
</comment>
<gene>
    <name evidence="12 13" type="primary">crcB</name>
    <name evidence="12" type="synonym">fluC</name>
    <name evidence="13" type="ORF">F1189_26780</name>
</gene>
<evidence type="ECO:0000256" key="1">
    <source>
        <dbReference type="ARBA" id="ARBA00004651"/>
    </source>
</evidence>
<evidence type="ECO:0000256" key="5">
    <source>
        <dbReference type="ARBA" id="ARBA00022989"/>
    </source>
</evidence>
<reference evidence="13 14" key="1">
    <citation type="submission" date="2019-09" db="EMBL/GenBank/DDBJ databases">
        <title>Genome sequence of Rhodovastum atsumiense, a diverse member of the Acetobacteraceae family of non-sulfur purple photosynthetic bacteria.</title>
        <authorList>
            <person name="Meyer T."/>
            <person name="Kyndt J."/>
        </authorList>
    </citation>
    <scope>NUCLEOTIDE SEQUENCE [LARGE SCALE GENOMIC DNA]</scope>
    <source>
        <strain evidence="13 14">DSM 21279</strain>
    </source>
</reference>
<accession>A0A5M6IN90</accession>
<evidence type="ECO:0000256" key="2">
    <source>
        <dbReference type="ARBA" id="ARBA00022475"/>
    </source>
</evidence>
<keyword evidence="14" id="KW-1185">Reference proteome</keyword>
<keyword evidence="12" id="KW-0813">Transport</keyword>
<evidence type="ECO:0000256" key="9">
    <source>
        <dbReference type="ARBA" id="ARBA00023303"/>
    </source>
</evidence>
<keyword evidence="4 12" id="KW-0812">Transmembrane</keyword>
<dbReference type="PANTHER" id="PTHR28259">
    <property type="entry name" value="FLUORIDE EXPORT PROTEIN 1-RELATED"/>
    <property type="match status" value="1"/>
</dbReference>
<feature type="transmembrane region" description="Helical" evidence="12">
    <location>
        <begin position="96"/>
        <end position="122"/>
    </location>
</feature>
<dbReference type="PANTHER" id="PTHR28259:SF1">
    <property type="entry name" value="FLUORIDE EXPORT PROTEIN 1-RELATED"/>
    <property type="match status" value="1"/>
</dbReference>
<keyword evidence="5 12" id="KW-1133">Transmembrane helix</keyword>
<proteinExistence type="inferred from homology"/>
<feature type="binding site" evidence="12">
    <location>
        <position position="79"/>
    </location>
    <ligand>
        <name>Na(+)</name>
        <dbReference type="ChEBI" id="CHEBI:29101"/>
        <note>structural</note>
    </ligand>
</feature>
<protein>
    <recommendedName>
        <fullName evidence="12">Fluoride-specific ion channel FluC</fullName>
    </recommendedName>
</protein>
<keyword evidence="2 12" id="KW-1003">Cell membrane</keyword>
<dbReference type="EMBL" id="VWPK01000064">
    <property type="protein sequence ID" value="KAA5608945.1"/>
    <property type="molecule type" value="Genomic_DNA"/>
</dbReference>
<dbReference type="GO" id="GO:0140114">
    <property type="term" value="P:cellular detoxification of fluoride"/>
    <property type="evidence" value="ECO:0007669"/>
    <property type="project" value="UniProtKB-UniRule"/>
</dbReference>
<evidence type="ECO:0000256" key="11">
    <source>
        <dbReference type="ARBA" id="ARBA00035585"/>
    </source>
</evidence>
<feature type="transmembrane region" description="Helical" evidence="12">
    <location>
        <begin position="34"/>
        <end position="53"/>
    </location>
</feature>
<organism evidence="13 14">
    <name type="scientific">Rhodovastum atsumiense</name>
    <dbReference type="NCBI Taxonomy" id="504468"/>
    <lineage>
        <taxon>Bacteria</taxon>
        <taxon>Pseudomonadati</taxon>
        <taxon>Pseudomonadota</taxon>
        <taxon>Alphaproteobacteria</taxon>
        <taxon>Acetobacterales</taxon>
        <taxon>Acetobacteraceae</taxon>
        <taxon>Rhodovastum</taxon>
    </lineage>
</organism>
<dbReference type="NCBIfam" id="TIGR00494">
    <property type="entry name" value="crcB"/>
    <property type="match status" value="1"/>
</dbReference>